<dbReference type="InterPro" id="IPR013087">
    <property type="entry name" value="Znf_C2H2_type"/>
</dbReference>
<feature type="compositionally biased region" description="Low complexity" evidence="8">
    <location>
        <begin position="903"/>
        <end position="928"/>
    </location>
</feature>
<feature type="compositionally biased region" description="Low complexity" evidence="8">
    <location>
        <begin position="870"/>
        <end position="882"/>
    </location>
</feature>
<feature type="compositionally biased region" description="Low complexity" evidence="8">
    <location>
        <begin position="749"/>
        <end position="785"/>
    </location>
</feature>
<name>A0A5C3EZT6_9BASI</name>
<feature type="compositionally biased region" description="Low complexity" evidence="8">
    <location>
        <begin position="1089"/>
        <end position="1101"/>
    </location>
</feature>
<feature type="compositionally biased region" description="Low complexity" evidence="8">
    <location>
        <begin position="323"/>
        <end position="337"/>
    </location>
</feature>
<feature type="compositionally biased region" description="Polar residues" evidence="8">
    <location>
        <begin position="342"/>
        <end position="353"/>
    </location>
</feature>
<feature type="domain" description="C2H2-type" evidence="9">
    <location>
        <begin position="718"/>
        <end position="746"/>
    </location>
</feature>
<dbReference type="Pfam" id="PF00096">
    <property type="entry name" value="zf-C2H2"/>
    <property type="match status" value="1"/>
</dbReference>
<feature type="region of interest" description="Disordered" evidence="8">
    <location>
        <begin position="145"/>
        <end position="180"/>
    </location>
</feature>
<feature type="compositionally biased region" description="Low complexity" evidence="8">
    <location>
        <begin position="355"/>
        <end position="380"/>
    </location>
</feature>
<evidence type="ECO:0000313" key="10">
    <source>
        <dbReference type="EMBL" id="SPO37126.1"/>
    </source>
</evidence>
<feature type="compositionally biased region" description="Low complexity" evidence="8">
    <location>
        <begin position="792"/>
        <end position="810"/>
    </location>
</feature>
<dbReference type="Proteomes" id="UP000323386">
    <property type="component" value="Unassembled WGS sequence"/>
</dbReference>
<sequence length="1151" mass="116565">MDVDAVLVLMAAAGGFDLPFAPVTIARKQHSPGRGSATGATSNSGPRRDSALSSAAVGASAPGTNHDRTIAAAATPGRSLLAADVPTASSTLVSASGAGAEGPTVAPPTSNPLPLAAAASVPLSAPSSGPDAALPLEATSGLIDGGLAPTHGIPSLSDVGFPSHHPDEQQPGQAMLDPQTVQAQFEALIKSQLGPSAQGASLSEIAAAAAAMLSPNADPSSRTTGEVFASDAASAGGKALDPDAPAPQHDAQDGPAQDSLISADKAVQPPPVAEPDVHPASRGTKRPRLDDDAESKSQRLQLDEDATTRLLRELEAVANGFTASAPAAGSPVPALASEPAATGSTLAPTSQHPQVDAVVAADGTSTTASAPAAATGSPSVPQSFQNTFAQYQYPQDHHLAFRGVVRASSAEERRHPSSSHGSGTPTDAADGHGGSSTGMTREEEERAADALIQDIDAVEAATSAPVSGEAESASATAPAPAPGDTDAPPVSAGEEPQKEVVASAAESTSISEELAVLTRVAAAFIGDGNPLNGDEESQRALAEAVKRLSAQHEQVVQQAAEAAAAAASRAAAAAEASKSNGTRAGATSAATPSIATNGASPNAGESGRSPSARGSGKVPVKRFQCPKCERAFARAFNLNTHLATHDPDPNRSKPYPCPYPSCRSEGGRSFSRKHDLQRHVASVHEFEPEPGIKGDPGEIRGDTGGLASLGLGTPGKKFRCEACGRSFVRRDACNRHQCAERQGSREADGSAGPEGSASPAPRSSSVPGPGSTPASAPPSVSASMPAPGPAPGGSSVTPAAPSSTSRAQPRQSPKSATTLLGGNLVSLYHSGPARDSATRSTQAASKPPSSAASSAAQRQQPGGATGSTRPAPHAAVTGAHAAYSVRTMPAPRPILPKEPSQPSPHAASAAAIAPGKPAEAASATVPSVPRRPSPAPLAAPSSEAVPAPDPGATAPPRDAQTDDESDLDQGFSQEVQDIGRRLLAQARAQDRRQSSHQKQASLTQRPMENQQQSQQSQQSQPLAAPRISDRLRSLRNLSRNLETRRRLGPYFSLSLSLSLCSFLLHLPPSLNLDPSLWCSRRGSSRTLRVQSQPMVQQAQQPILPPSPPPPPQQQQQQPAPPPTSTETSASAIDASGGSSLVPQNTLKLGTA</sequence>
<evidence type="ECO:0000256" key="4">
    <source>
        <dbReference type="ARBA" id="ARBA00022771"/>
    </source>
</evidence>
<dbReference type="InterPro" id="IPR036236">
    <property type="entry name" value="Znf_C2H2_sf"/>
</dbReference>
<keyword evidence="4 7" id="KW-0863">Zinc-finger</keyword>
<evidence type="ECO:0000256" key="1">
    <source>
        <dbReference type="ARBA" id="ARBA00004123"/>
    </source>
</evidence>
<dbReference type="EMBL" id="OOIP01000006">
    <property type="protein sequence ID" value="SPO37126.1"/>
    <property type="molecule type" value="Genomic_DNA"/>
</dbReference>
<dbReference type="Gene3D" id="3.30.160.60">
    <property type="entry name" value="Classic Zinc Finger"/>
    <property type="match status" value="2"/>
</dbReference>
<evidence type="ECO:0000259" key="9">
    <source>
        <dbReference type="PROSITE" id="PS50157"/>
    </source>
</evidence>
<feature type="compositionally biased region" description="Low complexity" evidence="8">
    <location>
        <begin position="499"/>
        <end position="509"/>
    </location>
</feature>
<comment type="subcellular location">
    <subcellularLocation>
        <location evidence="1">Nucleus</location>
    </subcellularLocation>
</comment>
<dbReference type="GO" id="GO:0005634">
    <property type="term" value="C:nucleus"/>
    <property type="evidence" value="ECO:0007669"/>
    <property type="project" value="UniProtKB-SubCell"/>
</dbReference>
<feature type="region of interest" description="Disordered" evidence="8">
    <location>
        <begin position="1088"/>
        <end position="1151"/>
    </location>
</feature>
<feature type="compositionally biased region" description="Low complexity" evidence="8">
    <location>
        <begin position="1128"/>
        <end position="1139"/>
    </location>
</feature>
<feature type="compositionally biased region" description="Polar residues" evidence="8">
    <location>
        <begin position="1140"/>
        <end position="1151"/>
    </location>
</feature>
<proteinExistence type="predicted"/>
<evidence type="ECO:0000256" key="2">
    <source>
        <dbReference type="ARBA" id="ARBA00022723"/>
    </source>
</evidence>
<dbReference type="GO" id="GO:0008270">
    <property type="term" value="F:zinc ion binding"/>
    <property type="evidence" value="ECO:0007669"/>
    <property type="project" value="UniProtKB-KW"/>
</dbReference>
<dbReference type="SMART" id="SM00355">
    <property type="entry name" value="ZnF_C2H2"/>
    <property type="match status" value="3"/>
</dbReference>
<evidence type="ECO:0000256" key="3">
    <source>
        <dbReference type="ARBA" id="ARBA00022737"/>
    </source>
</evidence>
<reference evidence="10 11" key="1">
    <citation type="submission" date="2018-03" db="EMBL/GenBank/DDBJ databases">
        <authorList>
            <person name="Guldener U."/>
        </authorList>
    </citation>
    <scope>NUCLEOTIDE SEQUENCE [LARGE SCALE GENOMIC DNA]</scope>
    <source>
        <strain evidence="10 11">DAOM196992</strain>
    </source>
</reference>
<feature type="compositionally biased region" description="Basic and acidic residues" evidence="8">
    <location>
        <begin position="687"/>
        <end position="701"/>
    </location>
</feature>
<feature type="compositionally biased region" description="Low complexity" evidence="8">
    <location>
        <begin position="51"/>
        <end position="61"/>
    </location>
</feature>
<feature type="domain" description="C2H2-type" evidence="9">
    <location>
        <begin position="623"/>
        <end position="650"/>
    </location>
</feature>
<evidence type="ECO:0000256" key="5">
    <source>
        <dbReference type="ARBA" id="ARBA00022833"/>
    </source>
</evidence>
<feature type="region of interest" description="Disordered" evidence="8">
    <location>
        <begin position="212"/>
        <end position="306"/>
    </location>
</feature>
<dbReference type="GO" id="GO:0010468">
    <property type="term" value="P:regulation of gene expression"/>
    <property type="evidence" value="ECO:0007669"/>
    <property type="project" value="TreeGrafter"/>
</dbReference>
<keyword evidence="11" id="KW-1185">Reference proteome</keyword>
<dbReference type="PANTHER" id="PTHR16515">
    <property type="entry name" value="PR DOMAIN ZINC FINGER PROTEIN"/>
    <property type="match status" value="1"/>
</dbReference>
<feature type="region of interest" description="Disordered" evidence="8">
    <location>
        <begin position="28"/>
        <end position="72"/>
    </location>
</feature>
<feature type="compositionally biased region" description="Low complexity" evidence="8">
    <location>
        <begin position="1010"/>
        <end position="1020"/>
    </location>
</feature>
<feature type="compositionally biased region" description="Polar residues" evidence="8">
    <location>
        <begin position="996"/>
        <end position="1009"/>
    </location>
</feature>
<feature type="compositionally biased region" description="Pro residues" evidence="8">
    <location>
        <begin position="1102"/>
        <end position="1123"/>
    </location>
</feature>
<feature type="compositionally biased region" description="Low complexity" evidence="8">
    <location>
        <begin position="840"/>
        <end position="861"/>
    </location>
</feature>
<keyword evidence="5" id="KW-0862">Zinc</keyword>
<feature type="region of interest" description="Disordered" evidence="8">
    <location>
        <begin position="91"/>
        <end position="111"/>
    </location>
</feature>
<feature type="compositionally biased region" description="Polar residues" evidence="8">
    <location>
        <begin position="811"/>
        <end position="820"/>
    </location>
</feature>
<evidence type="ECO:0000256" key="6">
    <source>
        <dbReference type="ARBA" id="ARBA00023242"/>
    </source>
</evidence>
<feature type="region of interest" description="Disordered" evidence="8">
    <location>
        <begin position="576"/>
        <end position="620"/>
    </location>
</feature>
<dbReference type="SUPFAM" id="SSF57667">
    <property type="entry name" value="beta-beta-alpha zinc fingers"/>
    <property type="match status" value="1"/>
</dbReference>
<dbReference type="OrthoDB" id="8117402at2759"/>
<keyword evidence="6" id="KW-0539">Nucleus</keyword>
<feature type="compositionally biased region" description="Low complexity" evidence="8">
    <location>
        <begin position="468"/>
        <end position="489"/>
    </location>
</feature>
<feature type="region of interest" description="Disordered" evidence="8">
    <location>
        <begin position="323"/>
        <end position="509"/>
    </location>
</feature>
<dbReference type="PROSITE" id="PS00028">
    <property type="entry name" value="ZINC_FINGER_C2H2_1"/>
    <property type="match status" value="1"/>
</dbReference>
<feature type="compositionally biased region" description="Polar residues" evidence="8">
    <location>
        <begin position="588"/>
        <end position="600"/>
    </location>
</feature>
<feature type="compositionally biased region" description="Pro residues" evidence="8">
    <location>
        <begin position="890"/>
        <end position="902"/>
    </location>
</feature>
<dbReference type="InterPro" id="IPR050331">
    <property type="entry name" value="Zinc_finger"/>
</dbReference>
<keyword evidence="3" id="KW-0677">Repeat</keyword>
<feature type="region of interest" description="Disordered" evidence="8">
    <location>
        <begin position="687"/>
        <end position="711"/>
    </location>
</feature>
<gene>
    <name evidence="10" type="ORF">PSFLO_02598</name>
</gene>
<feature type="compositionally biased region" description="Basic and acidic residues" evidence="8">
    <location>
        <begin position="287"/>
        <end position="297"/>
    </location>
</feature>
<dbReference type="AlphaFoldDB" id="A0A5C3EZT6"/>
<accession>A0A5C3EZT6</accession>
<protein>
    <recommendedName>
        <fullName evidence="9">C2H2-type domain-containing protein</fullName>
    </recommendedName>
</protein>
<organism evidence="10 11">
    <name type="scientific">Pseudozyma flocculosa</name>
    <dbReference type="NCBI Taxonomy" id="84751"/>
    <lineage>
        <taxon>Eukaryota</taxon>
        <taxon>Fungi</taxon>
        <taxon>Dikarya</taxon>
        <taxon>Basidiomycota</taxon>
        <taxon>Ustilaginomycotina</taxon>
        <taxon>Ustilaginomycetes</taxon>
        <taxon>Ustilaginales</taxon>
        <taxon>Ustilaginaceae</taxon>
        <taxon>Pseudozyma</taxon>
    </lineage>
</organism>
<feature type="region of interest" description="Disordered" evidence="8">
    <location>
        <begin position="740"/>
        <end position="969"/>
    </location>
</feature>
<evidence type="ECO:0000256" key="8">
    <source>
        <dbReference type="SAM" id="MobiDB-lite"/>
    </source>
</evidence>
<keyword evidence="2" id="KW-0479">Metal-binding</keyword>
<dbReference type="PROSITE" id="PS50157">
    <property type="entry name" value="ZINC_FINGER_C2H2_2"/>
    <property type="match status" value="3"/>
</dbReference>
<feature type="domain" description="C2H2-type" evidence="9">
    <location>
        <begin position="655"/>
        <end position="689"/>
    </location>
</feature>
<feature type="region of interest" description="Disordered" evidence="8">
    <location>
        <begin position="985"/>
        <end position="1031"/>
    </location>
</feature>
<dbReference type="PANTHER" id="PTHR16515:SF66">
    <property type="entry name" value="C2H2-TYPE DOMAIN-CONTAINING PROTEIN"/>
    <property type="match status" value="1"/>
</dbReference>
<evidence type="ECO:0000256" key="7">
    <source>
        <dbReference type="PROSITE-ProRule" id="PRU00042"/>
    </source>
</evidence>
<evidence type="ECO:0000313" key="11">
    <source>
        <dbReference type="Proteomes" id="UP000323386"/>
    </source>
</evidence>
<feature type="compositionally biased region" description="Polar residues" evidence="8">
    <location>
        <begin position="381"/>
        <end position="393"/>
    </location>
</feature>